<dbReference type="CDD" id="cd05259">
    <property type="entry name" value="PCBER_SDR_a"/>
    <property type="match status" value="1"/>
</dbReference>
<gene>
    <name evidence="4" type="ORF">PG999_004110</name>
</gene>
<dbReference type="InterPro" id="IPR051609">
    <property type="entry name" value="NmrA/Isoflavone_reductase-like"/>
</dbReference>
<dbReference type="Pfam" id="PF05368">
    <property type="entry name" value="NmrA"/>
    <property type="match status" value="1"/>
</dbReference>
<dbReference type="InterPro" id="IPR045312">
    <property type="entry name" value="PCBER-like"/>
</dbReference>
<dbReference type="InterPro" id="IPR036291">
    <property type="entry name" value="NAD(P)-bd_dom_sf"/>
</dbReference>
<proteinExistence type="predicted"/>
<keyword evidence="1" id="KW-0521">NADP</keyword>
<dbReference type="InterPro" id="IPR008030">
    <property type="entry name" value="NmrA-like"/>
</dbReference>
<accession>A0AAW0R5I2</accession>
<dbReference type="SUPFAM" id="SSF51735">
    <property type="entry name" value="NAD(P)-binding Rossmann-fold domains"/>
    <property type="match status" value="1"/>
</dbReference>
<dbReference type="EMBL" id="JAQQWP010000003">
    <property type="protein sequence ID" value="KAK8124192.1"/>
    <property type="molecule type" value="Genomic_DNA"/>
</dbReference>
<evidence type="ECO:0000256" key="2">
    <source>
        <dbReference type="ARBA" id="ARBA00023002"/>
    </source>
</evidence>
<evidence type="ECO:0000313" key="5">
    <source>
        <dbReference type="Proteomes" id="UP001392437"/>
    </source>
</evidence>
<dbReference type="Gene3D" id="3.90.25.10">
    <property type="entry name" value="UDP-galactose 4-epimerase, domain 1"/>
    <property type="match status" value="1"/>
</dbReference>
<sequence length="324" mass="35067">MAATSLPSKILVIGATGVIGKHITSAIAKASSAGSIKSISRVSILTSAATVSSPQKQPLLSSWKQQGLSVIAGDITNPEDVRNAYRDIDTVVCCLGRTALLEQIELLRIAEKTDSVQWFFPSEYGTDIEYDATSKHEKPHQNKLKVRAFIKDEIKRLKVTYVVTGPYADMFLDAKSGHEEAGGFNTQTKQAVLIGDGNGKVGLTTMPDVGKLVVAALANPDASVNKALKVQSFVTTPKEILAEFESQTGAKFDVKYTAMDDLQAEEKQAWEKGDSLCALLTLRRIWAQGKTLYEKTDNEALGLSPQDMEPLSAVVGRHIRGEPC</sequence>
<protein>
    <submittedName>
        <fullName evidence="4">Isoflavone reductase family protein</fullName>
    </submittedName>
</protein>
<evidence type="ECO:0000259" key="3">
    <source>
        <dbReference type="Pfam" id="PF05368"/>
    </source>
</evidence>
<name>A0AAW0R5I2_9PEZI</name>
<dbReference type="PANTHER" id="PTHR47706:SF11">
    <property type="entry name" value="ISOFLAVONE REDUCTASE FAMILY PROTEIN (AFU_ORTHOLOGUE AFUA_1G12510)"/>
    <property type="match status" value="1"/>
</dbReference>
<dbReference type="Gene3D" id="3.40.50.720">
    <property type="entry name" value="NAD(P)-binding Rossmann-like Domain"/>
    <property type="match status" value="1"/>
</dbReference>
<evidence type="ECO:0000256" key="1">
    <source>
        <dbReference type="ARBA" id="ARBA00022857"/>
    </source>
</evidence>
<evidence type="ECO:0000313" key="4">
    <source>
        <dbReference type="EMBL" id="KAK8124192.1"/>
    </source>
</evidence>
<reference evidence="4 5" key="1">
    <citation type="submission" date="2023-01" db="EMBL/GenBank/DDBJ databases">
        <title>Analysis of 21 Apiospora genomes using comparative genomics revels a genus with tremendous synthesis potential of carbohydrate active enzymes and secondary metabolites.</title>
        <authorList>
            <person name="Sorensen T."/>
        </authorList>
    </citation>
    <scope>NUCLEOTIDE SEQUENCE [LARGE SCALE GENOMIC DNA]</scope>
    <source>
        <strain evidence="4 5">CBS 117206</strain>
    </source>
</reference>
<comment type="caution">
    <text evidence="4">The sequence shown here is derived from an EMBL/GenBank/DDBJ whole genome shotgun (WGS) entry which is preliminary data.</text>
</comment>
<dbReference type="AlphaFoldDB" id="A0AAW0R5I2"/>
<keyword evidence="5" id="KW-1185">Reference proteome</keyword>
<dbReference type="Proteomes" id="UP001392437">
    <property type="component" value="Unassembled WGS sequence"/>
</dbReference>
<keyword evidence="2" id="KW-0560">Oxidoreductase</keyword>
<feature type="domain" description="NmrA-like" evidence="3">
    <location>
        <begin position="8"/>
        <end position="258"/>
    </location>
</feature>
<dbReference type="PANTHER" id="PTHR47706">
    <property type="entry name" value="NMRA-LIKE FAMILY PROTEIN"/>
    <property type="match status" value="1"/>
</dbReference>
<organism evidence="4 5">
    <name type="scientific">Apiospora kogelbergensis</name>
    <dbReference type="NCBI Taxonomy" id="1337665"/>
    <lineage>
        <taxon>Eukaryota</taxon>
        <taxon>Fungi</taxon>
        <taxon>Dikarya</taxon>
        <taxon>Ascomycota</taxon>
        <taxon>Pezizomycotina</taxon>
        <taxon>Sordariomycetes</taxon>
        <taxon>Xylariomycetidae</taxon>
        <taxon>Amphisphaeriales</taxon>
        <taxon>Apiosporaceae</taxon>
        <taxon>Apiospora</taxon>
    </lineage>
</organism>
<dbReference type="GO" id="GO:0016491">
    <property type="term" value="F:oxidoreductase activity"/>
    <property type="evidence" value="ECO:0007669"/>
    <property type="project" value="UniProtKB-KW"/>
</dbReference>